<name>A0A6J4M1K5_9ACTN</name>
<proteinExistence type="predicted"/>
<dbReference type="CDD" id="cd16936">
    <property type="entry name" value="HATPase_RsbW-like"/>
    <property type="match status" value="1"/>
</dbReference>
<keyword evidence="1" id="KW-0723">Serine/threonine-protein kinase</keyword>
<dbReference type="PANTHER" id="PTHR35526">
    <property type="entry name" value="ANTI-SIGMA-F FACTOR RSBW-RELATED"/>
    <property type="match status" value="1"/>
</dbReference>
<evidence type="ECO:0000256" key="1">
    <source>
        <dbReference type="ARBA" id="ARBA00022527"/>
    </source>
</evidence>
<dbReference type="InterPro" id="IPR050267">
    <property type="entry name" value="Anti-sigma-factor_SerPK"/>
</dbReference>
<evidence type="ECO:0000313" key="3">
    <source>
        <dbReference type="EMBL" id="CAA9347452.1"/>
    </source>
</evidence>
<keyword evidence="1" id="KW-0808">Transferase</keyword>
<sequence length="143" mass="15543">MTEHGDWSHETVLAAEPISALKARRFVCSHLVHHGLRYLMDPVRLVASELATNAISHARSPFTMTVSQRDDAVLLTVQVRSRSIPAQPTSSEPRLAGRGLAIVALLSQEWGVSTDEAGRTSVWASFAARRTPERPTTGATQSS</sequence>
<dbReference type="SUPFAM" id="SSF55874">
    <property type="entry name" value="ATPase domain of HSP90 chaperone/DNA topoisomerase II/histidine kinase"/>
    <property type="match status" value="1"/>
</dbReference>
<accession>A0A6J4M1K5</accession>
<dbReference type="Gene3D" id="3.30.565.10">
    <property type="entry name" value="Histidine kinase-like ATPase, C-terminal domain"/>
    <property type="match status" value="1"/>
</dbReference>
<feature type="domain" description="Histidine kinase/HSP90-like ATPase" evidence="2">
    <location>
        <begin position="14"/>
        <end position="124"/>
    </location>
</feature>
<dbReference type="AlphaFoldDB" id="A0A6J4M1K5"/>
<dbReference type="Pfam" id="PF13581">
    <property type="entry name" value="HATPase_c_2"/>
    <property type="match status" value="1"/>
</dbReference>
<dbReference type="EMBL" id="CADCUI010000031">
    <property type="protein sequence ID" value="CAA9347452.1"/>
    <property type="molecule type" value="Genomic_DNA"/>
</dbReference>
<dbReference type="InterPro" id="IPR003594">
    <property type="entry name" value="HATPase_dom"/>
</dbReference>
<reference evidence="3" key="1">
    <citation type="submission" date="2020-02" db="EMBL/GenBank/DDBJ databases">
        <authorList>
            <person name="Meier V. D."/>
        </authorList>
    </citation>
    <scope>NUCLEOTIDE SEQUENCE</scope>
    <source>
        <strain evidence="3">AVDCRST_MAG34</strain>
    </source>
</reference>
<gene>
    <name evidence="3" type="ORF">AVDCRST_MAG34-1340</name>
</gene>
<dbReference type="InterPro" id="IPR036890">
    <property type="entry name" value="HATPase_C_sf"/>
</dbReference>
<protein>
    <recommendedName>
        <fullName evidence="2">Histidine kinase/HSP90-like ATPase domain-containing protein</fullName>
    </recommendedName>
</protein>
<dbReference type="GO" id="GO:0004674">
    <property type="term" value="F:protein serine/threonine kinase activity"/>
    <property type="evidence" value="ECO:0007669"/>
    <property type="project" value="UniProtKB-KW"/>
</dbReference>
<keyword evidence="1" id="KW-0418">Kinase</keyword>
<dbReference type="PANTHER" id="PTHR35526:SF3">
    <property type="entry name" value="ANTI-SIGMA-F FACTOR RSBW"/>
    <property type="match status" value="1"/>
</dbReference>
<evidence type="ECO:0000259" key="2">
    <source>
        <dbReference type="Pfam" id="PF13581"/>
    </source>
</evidence>
<organism evidence="3">
    <name type="scientific">uncultured Nocardioidaceae bacterium</name>
    <dbReference type="NCBI Taxonomy" id="253824"/>
    <lineage>
        <taxon>Bacteria</taxon>
        <taxon>Bacillati</taxon>
        <taxon>Actinomycetota</taxon>
        <taxon>Actinomycetes</taxon>
        <taxon>Propionibacteriales</taxon>
        <taxon>Nocardioidaceae</taxon>
        <taxon>environmental samples</taxon>
    </lineage>
</organism>